<protein>
    <submittedName>
        <fullName evidence="3">LINE-1 reverse transcriptase-like</fullName>
    </submittedName>
</protein>
<dbReference type="InterPro" id="IPR025558">
    <property type="entry name" value="DUF4283"/>
</dbReference>
<dbReference type="InterPro" id="IPR036691">
    <property type="entry name" value="Endo/exonu/phosph_ase_sf"/>
</dbReference>
<dbReference type="PANTHER" id="PTHR33116:SF78">
    <property type="entry name" value="OS12G0587133 PROTEIN"/>
    <property type="match status" value="1"/>
</dbReference>
<dbReference type="GO" id="GO:0003964">
    <property type="term" value="F:RNA-directed DNA polymerase activity"/>
    <property type="evidence" value="ECO:0007669"/>
    <property type="project" value="UniProtKB-KW"/>
</dbReference>
<feature type="compositionally biased region" description="Basic and acidic residues" evidence="1">
    <location>
        <begin position="409"/>
        <end position="424"/>
    </location>
</feature>
<dbReference type="InterPro" id="IPR000477">
    <property type="entry name" value="RT_dom"/>
</dbReference>
<dbReference type="Gene3D" id="3.60.10.10">
    <property type="entry name" value="Endonuclease/exonuclease/phosphatase"/>
    <property type="match status" value="1"/>
</dbReference>
<feature type="region of interest" description="Disordered" evidence="1">
    <location>
        <begin position="1"/>
        <end position="24"/>
    </location>
</feature>
<evidence type="ECO:0000259" key="2">
    <source>
        <dbReference type="PROSITE" id="PS50878"/>
    </source>
</evidence>
<feature type="region of interest" description="Disordered" evidence="1">
    <location>
        <begin position="400"/>
        <end position="425"/>
    </location>
</feature>
<name>A0A438E3V3_VITVI</name>
<dbReference type="Proteomes" id="UP000288805">
    <property type="component" value="Unassembled WGS sequence"/>
</dbReference>
<accession>A0A438E3V3</accession>
<dbReference type="PROSITE" id="PS50878">
    <property type="entry name" value="RT_POL"/>
    <property type="match status" value="1"/>
</dbReference>
<organism evidence="3 4">
    <name type="scientific">Vitis vinifera</name>
    <name type="common">Grape</name>
    <dbReference type="NCBI Taxonomy" id="29760"/>
    <lineage>
        <taxon>Eukaryota</taxon>
        <taxon>Viridiplantae</taxon>
        <taxon>Streptophyta</taxon>
        <taxon>Embryophyta</taxon>
        <taxon>Tracheophyta</taxon>
        <taxon>Spermatophyta</taxon>
        <taxon>Magnoliopsida</taxon>
        <taxon>eudicotyledons</taxon>
        <taxon>Gunneridae</taxon>
        <taxon>Pentapetalae</taxon>
        <taxon>rosids</taxon>
        <taxon>Vitales</taxon>
        <taxon>Vitaceae</taxon>
        <taxon>Viteae</taxon>
        <taxon>Vitis</taxon>
    </lineage>
</organism>
<dbReference type="Pfam" id="PF03372">
    <property type="entry name" value="Exo_endo_phos"/>
    <property type="match status" value="1"/>
</dbReference>
<gene>
    <name evidence="3" type="primary">LIN1_161</name>
    <name evidence="3" type="ORF">CK203_070791</name>
</gene>
<dbReference type="Pfam" id="PF00078">
    <property type="entry name" value="RVT_1"/>
    <property type="match status" value="1"/>
</dbReference>
<keyword evidence="3" id="KW-0695">RNA-directed DNA polymerase</keyword>
<feature type="domain" description="Reverse transcriptase" evidence="2">
    <location>
        <begin position="1082"/>
        <end position="1364"/>
    </location>
</feature>
<evidence type="ECO:0000256" key="1">
    <source>
        <dbReference type="SAM" id="MobiDB-lite"/>
    </source>
</evidence>
<dbReference type="InterPro" id="IPR043502">
    <property type="entry name" value="DNA/RNA_pol_sf"/>
</dbReference>
<reference evidence="3 4" key="1">
    <citation type="journal article" date="2018" name="PLoS Genet.">
        <title>Population sequencing reveals clonal diversity and ancestral inbreeding in the grapevine cultivar Chardonnay.</title>
        <authorList>
            <person name="Roach M.J."/>
            <person name="Johnson D.L."/>
            <person name="Bohlmann J."/>
            <person name="van Vuuren H.J."/>
            <person name="Jones S.J."/>
            <person name="Pretorius I.S."/>
            <person name="Schmidt S.A."/>
            <person name="Borneman A.R."/>
        </authorList>
    </citation>
    <scope>NUCLEOTIDE SEQUENCE [LARGE SCALE GENOMIC DNA]</scope>
    <source>
        <strain evidence="4">cv. Chardonnay</strain>
        <tissue evidence="3">Leaf</tissue>
    </source>
</reference>
<dbReference type="SUPFAM" id="SSF56672">
    <property type="entry name" value="DNA/RNA polymerases"/>
    <property type="match status" value="1"/>
</dbReference>
<keyword evidence="3" id="KW-0548">Nucleotidyltransferase</keyword>
<sequence length="1699" mass="193354">MEERERPRERVCERDGEESWDQGGSRDVAGFIQSGVRRRSFGVESKIFEVETKRKKGRTQIFIVERKGGVSSWVKLGPASLGPLMEGLAFYIKDTRTGHWEKFWQENGRTFSLTRGENKGGCFLRLGVTDREKKRFNIFVPKGKGTKGGWALLVEALREMEPGSDGQKGQQVKEKCWSPMLGKSFAEVVKQNCRSGEEVVRVKIDNRPSGGRLEKLAQCLVGSWDPMLGRGDDLRSWGTQMSKLWGLKGNLGLAKLEDGKALLEFELRTEAEKALKNGVISISGFDVRLEKWSQRMGCVMEEEKKREAWVRILGLPISLWDRDTLCKIGEGCGEFLDIDAKTERMEELQWARIRVRIKEERIPNMVDIWAENMCYSVAFWWETRPTVRMLQADENGKTLAAAGEGEDEGQTREGKRVMEDEGGSRLEVQTQVADGMWRPTAGAGQPTDCPHGMGGSHRGLQGMERMHGGPLVMGLLEKSCGLGGPTPHPPFLDHVGPNERVDFRRPKIWKPREGVGLVAEGPSVETSLHSNVAQICGPSRSRNPAPEDPLLWEKNDMRRLSEAELIQYERSLTDLALPEEAMRYDKVFSHSDCLVSGTPSLSSPFFGWTPVGEYYDLSGDDKERDEGENPIQMIMGTKSPTGENVECWDLVEVNKSRIEDGGKEMVLDQIVPHASKVEGELSWEQSDLAKFSKFLGFSTEGLEKDIMDFLVKIRKRRERVHSKTLLEKSKFERELRRLECSINYERGKKQNGVIRSQRVDLFCLQETKIQSLSEGLVRSLGSGRWFNWVALDAVGSAGGMLVCWDKRSLEVMETEVGKFSVSCRFRNVENGLAWIFTGVYGPFSKGDRECLWEELGAIRGLWEDPWCLGGDFNVILSQRERNRQGRLTGAMRIFAQTVDELELMDLPMQGGAFTWSGGGITNLGLAWNREVFGRLEVNKNSALQQVEYWDGVESERCLSITETEQKKEAKDAFHKWVLLEEVHWRQKSREMWLKEGDRNTGYFHRMANAHPRNNSLDRIMINGEWLTEDQEVREGIVNAFQNLFLEEPGWRADIEGLHLNQLNPRETEDLEMPFTEEEIHGALMEMREIKLQARMDSQWLFGKNAGRGAEDLGDFRPISLLGGLYKLLAKVLANRLKKVFDRVVSADQNAFVRGRQILDASLVANEVIDYWHKRKEKGLICKLDIEKAYDSLNWEFLMKVLRKMGFGSRWMDWMWWCISTAKFSILINRVPAGFFPNSKGLRQGDPLSPYLFILGMEVLSTLFRRAGEGGFLSGCRLRGRGGVEMNVSHLLFADDTIIFCKAEREQVTNLSWILAWFEAASGLRINLAKSALIPVGQVDELEELAAELGCRLGALPTVYLGLPLGAHHKTSSSWDGVEERMRRRLAQWKRQYISKGGRITLIKSTLASIPIYFLSLIRIPNPKEEGGLGIRKIDLLNKALLGKWVWRYAYEKENLWKRVIGVKYGQEGCGWRTKDVCGPYGVGLWKEIMKEADWCWESIVFKVGEGTRILFWTDKWCGNEVLSQIFPQLFTLAGHRNAKVSEVWDSSLGQGGWNLRLARDFNDWELEQIGNMLNMLKDFRTSIEEDAVRWKRESNGVFGAKGAYKMLFGSSACVFPNRRIWMDKVPTKVSFLLGKLRGGRYSPWISFKEGGGSSLTGVFCVDVKRKMRIILCYIVQWLRLFGRSFSPFLESNGCSQNQL</sequence>
<dbReference type="InterPro" id="IPR005135">
    <property type="entry name" value="Endo/exonuclease/phosphatase"/>
</dbReference>
<feature type="compositionally biased region" description="Basic and acidic residues" evidence="1">
    <location>
        <begin position="1"/>
        <end position="14"/>
    </location>
</feature>
<evidence type="ECO:0000313" key="4">
    <source>
        <dbReference type="Proteomes" id="UP000288805"/>
    </source>
</evidence>
<proteinExistence type="predicted"/>
<dbReference type="CDD" id="cd01650">
    <property type="entry name" value="RT_nLTR_like"/>
    <property type="match status" value="1"/>
</dbReference>
<dbReference type="SUPFAM" id="SSF56219">
    <property type="entry name" value="DNase I-like"/>
    <property type="match status" value="1"/>
</dbReference>
<dbReference type="EMBL" id="QGNW01001405">
    <property type="protein sequence ID" value="RVW42363.1"/>
    <property type="molecule type" value="Genomic_DNA"/>
</dbReference>
<keyword evidence="3" id="KW-0808">Transferase</keyword>
<evidence type="ECO:0000313" key="3">
    <source>
        <dbReference type="EMBL" id="RVW42363.1"/>
    </source>
</evidence>
<comment type="caution">
    <text evidence="3">The sequence shown here is derived from an EMBL/GenBank/DDBJ whole genome shotgun (WGS) entry which is preliminary data.</text>
</comment>
<dbReference type="Pfam" id="PF14111">
    <property type="entry name" value="DUF4283"/>
    <property type="match status" value="1"/>
</dbReference>
<dbReference type="PANTHER" id="PTHR33116">
    <property type="entry name" value="REVERSE TRANSCRIPTASE ZINC-BINDING DOMAIN-CONTAINING PROTEIN-RELATED-RELATED"/>
    <property type="match status" value="1"/>
</dbReference>